<gene>
    <name evidence="2" type="ORF">ACFSW6_15990</name>
</gene>
<comment type="caution">
    <text evidence="2">The sequence shown here is derived from an EMBL/GenBank/DDBJ whole genome shotgun (WGS) entry which is preliminary data.</text>
</comment>
<sequence>MSKISKQLSRSWSRSMIAATALACAGGAWAQGGDGAAAQPMNVVQLSAEGSVDVVQDLLVATLAATRDGRDATAVQSQLQKVVEAALAVARRSAQPGQMDVSTGSFGIYPRYGKDNKIDGWQGRAEIVLQGRDFARITQTAAQVQDMPLANIGFGLSREAREKVEGEAQAKAIEQFKQRASTLAKSFGFAGYSLREVSVNSSNSAMPLPRPHMMAMAAKAGGAEMDAMPVEAGKAQVVVHVSGSVQMR</sequence>
<dbReference type="EMBL" id="JBHUMV010000007">
    <property type="protein sequence ID" value="MFD2755578.1"/>
    <property type="molecule type" value="Genomic_DNA"/>
</dbReference>
<accession>A0ABW5URM1</accession>
<keyword evidence="3" id="KW-1185">Reference proteome</keyword>
<dbReference type="InterPro" id="IPR052022">
    <property type="entry name" value="26kDa_periplasmic_antigen"/>
</dbReference>
<dbReference type="PANTHER" id="PTHR34387">
    <property type="entry name" value="SLR1258 PROTEIN"/>
    <property type="match status" value="1"/>
</dbReference>
<organism evidence="2 3">
    <name type="scientific">Comamonas terrae</name>
    <dbReference type="NCBI Taxonomy" id="673548"/>
    <lineage>
        <taxon>Bacteria</taxon>
        <taxon>Pseudomonadati</taxon>
        <taxon>Pseudomonadota</taxon>
        <taxon>Betaproteobacteria</taxon>
        <taxon>Burkholderiales</taxon>
        <taxon>Comamonadaceae</taxon>
        <taxon>Comamonas</taxon>
    </lineage>
</organism>
<protein>
    <submittedName>
        <fullName evidence="2">SIMPL domain-containing protein</fullName>
    </submittedName>
</protein>
<dbReference type="Pfam" id="PF04402">
    <property type="entry name" value="SIMPL"/>
    <property type="match status" value="1"/>
</dbReference>
<proteinExistence type="predicted"/>
<dbReference type="Proteomes" id="UP001597463">
    <property type="component" value="Unassembled WGS sequence"/>
</dbReference>
<evidence type="ECO:0000256" key="1">
    <source>
        <dbReference type="SAM" id="SignalP"/>
    </source>
</evidence>
<keyword evidence="1" id="KW-0732">Signal</keyword>
<dbReference type="InterPro" id="IPR007497">
    <property type="entry name" value="SIMPL/DUF541"/>
</dbReference>
<evidence type="ECO:0000313" key="3">
    <source>
        <dbReference type="Proteomes" id="UP001597463"/>
    </source>
</evidence>
<dbReference type="Gene3D" id="3.30.70.2970">
    <property type="entry name" value="Protein of unknown function (DUF541), domain 2"/>
    <property type="match status" value="1"/>
</dbReference>
<dbReference type="RefSeq" id="WP_066483574.1">
    <property type="nucleotide sequence ID" value="NZ_BCNT01000024.1"/>
</dbReference>
<evidence type="ECO:0000313" key="2">
    <source>
        <dbReference type="EMBL" id="MFD2755578.1"/>
    </source>
</evidence>
<feature type="chain" id="PRO_5045773105" evidence="1">
    <location>
        <begin position="31"/>
        <end position="248"/>
    </location>
</feature>
<name>A0ABW5URM1_9BURK</name>
<feature type="signal peptide" evidence="1">
    <location>
        <begin position="1"/>
        <end position="30"/>
    </location>
</feature>
<dbReference type="PANTHER" id="PTHR34387:SF1">
    <property type="entry name" value="PERIPLASMIC IMMUNOGENIC PROTEIN"/>
    <property type="match status" value="1"/>
</dbReference>
<dbReference type="Gene3D" id="3.30.110.170">
    <property type="entry name" value="Protein of unknown function (DUF541), domain 1"/>
    <property type="match status" value="1"/>
</dbReference>
<reference evidence="3" key="1">
    <citation type="journal article" date="2019" name="Int. J. Syst. Evol. Microbiol.">
        <title>The Global Catalogue of Microorganisms (GCM) 10K type strain sequencing project: providing services to taxonomists for standard genome sequencing and annotation.</title>
        <authorList>
            <consortium name="The Broad Institute Genomics Platform"/>
            <consortium name="The Broad Institute Genome Sequencing Center for Infectious Disease"/>
            <person name="Wu L."/>
            <person name="Ma J."/>
        </authorList>
    </citation>
    <scope>NUCLEOTIDE SEQUENCE [LARGE SCALE GENOMIC DNA]</scope>
    <source>
        <strain evidence="3">TISTR 1906</strain>
    </source>
</reference>